<dbReference type="Gene3D" id="3.40.50.1580">
    <property type="entry name" value="Nucleoside phosphorylase domain"/>
    <property type="match status" value="1"/>
</dbReference>
<dbReference type="EMBL" id="QURN01000003">
    <property type="protein sequence ID" value="RFC68730.1"/>
    <property type="molecule type" value="Genomic_DNA"/>
</dbReference>
<dbReference type="PANTHER" id="PTHR43691:SF6">
    <property type="entry name" value="AMP NUCLEOSIDASE"/>
    <property type="match status" value="1"/>
</dbReference>
<dbReference type="EC" id="3.2.2.4" evidence="1"/>
<sequence>MEKRIYPEPIETISSPEPFARQSFMDPAEAVATLSKLYRRNTKFLRDSFSNLAKGGPTDRRYRAFYPEVGVQTNSYARIDSRQAYGHMPTPGYFATTITRPDLFETYLIEQLRLIIRNHGVPVTVGESETPIPIHFAFYEGKHVDGSIAERLNRPIRDLFDVPDLDGTDDHIANGTFEVMPGESRPLAPFTAQRVDYSLHRLSHYTATEPHHFQNFVLFTNYQFYIDEFCVYARDLMADGGHGYTEFVEPGNLITKAGENAPHSGATPPRMPQMPTYHLKKEGHGGITMINIGVGPSNAKTITDHVAVLRPHAWLMLGHCAGLRNTQALGDYVLAHAYVREDHVLDDDLPVWVPIPPLAEVQVALQEAVAEVTGLSGYDLKRIMRTGTVATIDNRNWELRDQRGPVQRLSQSRAIALDMESATIAANGFRFRVPYGTLLCVSDKPLHGELKLPGMASEFYKRQVSQHLKIGIRALEKLAEMPADRLHSRKLRSFTETAFQ</sequence>
<dbReference type="Gene3D" id="3.30.1730.10">
    <property type="entry name" value="AMP nucleoside phosphorylase, N-terminal domain"/>
    <property type="match status" value="1"/>
</dbReference>
<dbReference type="CDD" id="cd17762">
    <property type="entry name" value="AMN"/>
    <property type="match status" value="1"/>
</dbReference>
<proteinExistence type="inferred from homology"/>
<dbReference type="InterPro" id="IPR047039">
    <property type="entry name" value="AMN_phosphorylase"/>
</dbReference>
<dbReference type="Pfam" id="PF10423">
    <property type="entry name" value="AMNp_N"/>
    <property type="match status" value="1"/>
</dbReference>
<dbReference type="InterPro" id="IPR000845">
    <property type="entry name" value="Nucleoside_phosphorylase_d"/>
</dbReference>
<evidence type="ECO:0000259" key="2">
    <source>
        <dbReference type="Pfam" id="PF01048"/>
    </source>
</evidence>
<dbReference type="HAMAP" id="MF_01932">
    <property type="entry name" value="AMP_nucleosidase"/>
    <property type="match status" value="1"/>
</dbReference>
<dbReference type="GO" id="GO:0044209">
    <property type="term" value="P:AMP salvage"/>
    <property type="evidence" value="ECO:0007669"/>
    <property type="project" value="InterPro"/>
</dbReference>
<organism evidence="4 5">
    <name type="scientific">Mesorhizobium denitrificans</name>
    <dbReference type="NCBI Taxonomy" id="2294114"/>
    <lineage>
        <taxon>Bacteria</taxon>
        <taxon>Pseudomonadati</taxon>
        <taxon>Pseudomonadota</taxon>
        <taxon>Alphaproteobacteria</taxon>
        <taxon>Hyphomicrobiales</taxon>
        <taxon>Phyllobacteriaceae</taxon>
        <taxon>Mesorhizobium</taxon>
    </lineage>
</organism>
<dbReference type="AlphaFoldDB" id="A0A371XHL4"/>
<comment type="caution">
    <text evidence="4">The sequence shown here is derived from an EMBL/GenBank/DDBJ whole genome shotgun (WGS) entry which is preliminary data.</text>
</comment>
<dbReference type="NCBIfam" id="NF006142">
    <property type="entry name" value="PRK08292.1"/>
    <property type="match status" value="1"/>
</dbReference>
<dbReference type="Proteomes" id="UP000262379">
    <property type="component" value="Unassembled WGS sequence"/>
</dbReference>
<feature type="domain" description="Nucleoside phosphorylase" evidence="2">
    <location>
        <begin position="282"/>
        <end position="447"/>
    </location>
</feature>
<evidence type="ECO:0000256" key="1">
    <source>
        <dbReference type="HAMAP-Rule" id="MF_01932"/>
    </source>
</evidence>
<protein>
    <recommendedName>
        <fullName evidence="1">AMP nucleosidase</fullName>
        <ecNumber evidence="1">3.2.2.4</ecNumber>
    </recommendedName>
</protein>
<evidence type="ECO:0000259" key="3">
    <source>
        <dbReference type="Pfam" id="PF10423"/>
    </source>
</evidence>
<reference evidence="5" key="1">
    <citation type="submission" date="2018-08" db="EMBL/GenBank/DDBJ databases">
        <authorList>
            <person name="Im W.T."/>
        </authorList>
    </citation>
    <scope>NUCLEOTIDE SEQUENCE [LARGE SCALE GENOMIC DNA]</scope>
    <source>
        <strain evidence="5">LA-28</strain>
    </source>
</reference>
<accession>A0A371XHL4</accession>
<dbReference type="InterPro" id="IPR035994">
    <property type="entry name" value="Nucleoside_phosphorylase_sf"/>
</dbReference>
<comment type="similarity">
    <text evidence="1">Belongs to the AMP nucleosidase family.</text>
</comment>
<keyword evidence="4" id="KW-0326">Glycosidase</keyword>
<dbReference type="SUPFAM" id="SSF53167">
    <property type="entry name" value="Purine and uridine phosphorylases"/>
    <property type="match status" value="1"/>
</dbReference>
<dbReference type="GO" id="GO:0005829">
    <property type="term" value="C:cytosol"/>
    <property type="evidence" value="ECO:0007669"/>
    <property type="project" value="TreeGrafter"/>
</dbReference>
<dbReference type="GO" id="GO:0009116">
    <property type="term" value="P:nucleoside metabolic process"/>
    <property type="evidence" value="ECO:0007669"/>
    <property type="project" value="InterPro"/>
</dbReference>
<comment type="catalytic activity">
    <reaction evidence="1">
        <text>AMP + H2O = D-ribose 5-phosphate + adenine</text>
        <dbReference type="Rhea" id="RHEA:20129"/>
        <dbReference type="ChEBI" id="CHEBI:15377"/>
        <dbReference type="ChEBI" id="CHEBI:16708"/>
        <dbReference type="ChEBI" id="CHEBI:78346"/>
        <dbReference type="ChEBI" id="CHEBI:456215"/>
        <dbReference type="EC" id="3.2.2.4"/>
    </reaction>
</comment>
<gene>
    <name evidence="1" type="primary">amn</name>
    <name evidence="4" type="ORF">DY251_03570</name>
</gene>
<name>A0A371XHL4_9HYPH</name>
<evidence type="ECO:0000313" key="4">
    <source>
        <dbReference type="EMBL" id="RFC68730.1"/>
    </source>
</evidence>
<dbReference type="GO" id="GO:0008714">
    <property type="term" value="F:AMP nucleosidase activity"/>
    <property type="evidence" value="ECO:0007669"/>
    <property type="project" value="UniProtKB-UniRule"/>
</dbReference>
<dbReference type="InterPro" id="IPR018953">
    <property type="entry name" value="AMP_nucleoside_Pase_N"/>
</dbReference>
<dbReference type="Pfam" id="PF01048">
    <property type="entry name" value="PNP_UDP_1"/>
    <property type="match status" value="1"/>
</dbReference>
<comment type="function">
    <text evidence="1">Catalyzes the hydrolysis of the N-glycosidic bond of AMP to form adenine and ribose 5-phosphate. Involved in regulation of AMP concentrations.</text>
</comment>
<evidence type="ECO:0000313" key="5">
    <source>
        <dbReference type="Proteomes" id="UP000262379"/>
    </source>
</evidence>
<dbReference type="InterPro" id="IPR037109">
    <property type="entry name" value="AMP_N_sf"/>
</dbReference>
<feature type="domain" description="AMP nucleoside phosphorylase N-terminal" evidence="3">
    <location>
        <begin position="29"/>
        <end position="183"/>
    </location>
</feature>
<keyword evidence="5" id="KW-1185">Reference proteome</keyword>
<keyword evidence="1 4" id="KW-0378">Hydrolase</keyword>
<dbReference type="PANTHER" id="PTHR43691">
    <property type="entry name" value="URIDINE PHOSPHORYLASE"/>
    <property type="match status" value="1"/>
</dbReference>
<dbReference type="InterPro" id="IPR011271">
    <property type="entry name" value="AMP_nucleosidase"/>
</dbReference>
<dbReference type="NCBIfam" id="TIGR01717">
    <property type="entry name" value="AMP-nucleosdse"/>
    <property type="match status" value="1"/>
</dbReference>